<dbReference type="Proteomes" id="UP000008063">
    <property type="component" value="Unassembled WGS sequence"/>
</dbReference>
<dbReference type="GO" id="GO:0043565">
    <property type="term" value="F:sequence-specific DNA binding"/>
    <property type="evidence" value="ECO:0007669"/>
    <property type="project" value="InterPro"/>
</dbReference>
<keyword evidence="1" id="KW-0479">Metal-binding</keyword>
<name>F8Q9E3_SERL3</name>
<keyword evidence="1" id="KW-0863">Zinc-finger</keyword>
<dbReference type="Pfam" id="PF00320">
    <property type="entry name" value="GATA"/>
    <property type="match status" value="1"/>
</dbReference>
<proteinExistence type="predicted"/>
<feature type="domain" description="GATA-type" evidence="2">
    <location>
        <begin position="64"/>
        <end position="91"/>
    </location>
</feature>
<evidence type="ECO:0000259" key="2">
    <source>
        <dbReference type="PROSITE" id="PS50114"/>
    </source>
</evidence>
<dbReference type="OrthoDB" id="2688161at2759"/>
<dbReference type="EMBL" id="GL945486">
    <property type="protein sequence ID" value="EGN95198.1"/>
    <property type="molecule type" value="Genomic_DNA"/>
</dbReference>
<dbReference type="PRINTS" id="PR00619">
    <property type="entry name" value="GATAZNFINGER"/>
</dbReference>
<dbReference type="InParanoid" id="F8Q9E3"/>
<evidence type="ECO:0000313" key="4">
    <source>
        <dbReference type="Proteomes" id="UP000008063"/>
    </source>
</evidence>
<reference evidence="4" key="1">
    <citation type="journal article" date="2011" name="Science">
        <title>The plant cell wall-decomposing machinery underlies the functional diversity of forest fungi.</title>
        <authorList>
            <person name="Eastwood D.C."/>
            <person name="Floudas D."/>
            <person name="Binder M."/>
            <person name="Majcherczyk A."/>
            <person name="Schneider P."/>
            <person name="Aerts A."/>
            <person name="Asiegbu F.O."/>
            <person name="Baker S.E."/>
            <person name="Barry K."/>
            <person name="Bendiksby M."/>
            <person name="Blumentritt M."/>
            <person name="Coutinho P.M."/>
            <person name="Cullen D."/>
            <person name="de Vries R.P."/>
            <person name="Gathman A."/>
            <person name="Goodell B."/>
            <person name="Henrissat B."/>
            <person name="Ihrmark K."/>
            <person name="Kauserud H."/>
            <person name="Kohler A."/>
            <person name="LaButti K."/>
            <person name="Lapidus A."/>
            <person name="Lavin J.L."/>
            <person name="Lee Y.-H."/>
            <person name="Lindquist E."/>
            <person name="Lilly W."/>
            <person name="Lucas S."/>
            <person name="Morin E."/>
            <person name="Murat C."/>
            <person name="Oguiza J.A."/>
            <person name="Park J."/>
            <person name="Pisabarro A.G."/>
            <person name="Riley R."/>
            <person name="Rosling A."/>
            <person name="Salamov A."/>
            <person name="Schmidt O."/>
            <person name="Schmutz J."/>
            <person name="Skrede I."/>
            <person name="Stenlid J."/>
            <person name="Wiebenga A."/>
            <person name="Xie X."/>
            <person name="Kuees U."/>
            <person name="Hibbett D.S."/>
            <person name="Hoffmeister D."/>
            <person name="Hoegberg N."/>
            <person name="Martin F."/>
            <person name="Grigoriev I.V."/>
            <person name="Watkinson S.C."/>
        </authorList>
    </citation>
    <scope>NUCLEOTIDE SEQUENCE [LARGE SCALE GENOMIC DNA]</scope>
    <source>
        <strain evidence="4">strain S7.3</strain>
    </source>
</reference>
<evidence type="ECO:0000313" key="3">
    <source>
        <dbReference type="EMBL" id="EGN95198.1"/>
    </source>
</evidence>
<dbReference type="OMA" id="ADGNSIC"/>
<dbReference type="Gene3D" id="3.30.50.10">
    <property type="entry name" value="Erythroid Transcription Factor GATA-1, subunit A"/>
    <property type="match status" value="1"/>
</dbReference>
<dbReference type="InterPro" id="IPR013088">
    <property type="entry name" value="Znf_NHR/GATA"/>
</dbReference>
<gene>
    <name evidence="3" type="ORF">SERLA73DRAFT_61122</name>
</gene>
<organism evidence="4">
    <name type="scientific">Serpula lacrymans var. lacrymans (strain S7.3)</name>
    <name type="common">Dry rot fungus</name>
    <dbReference type="NCBI Taxonomy" id="936435"/>
    <lineage>
        <taxon>Eukaryota</taxon>
        <taxon>Fungi</taxon>
        <taxon>Dikarya</taxon>
        <taxon>Basidiomycota</taxon>
        <taxon>Agaricomycotina</taxon>
        <taxon>Agaricomycetes</taxon>
        <taxon>Agaricomycetidae</taxon>
        <taxon>Boletales</taxon>
        <taxon>Coniophorineae</taxon>
        <taxon>Serpulaceae</taxon>
        <taxon>Serpula</taxon>
    </lineage>
</organism>
<dbReference type="PROSITE" id="PS50114">
    <property type="entry name" value="GATA_ZN_FINGER_2"/>
    <property type="match status" value="1"/>
</dbReference>
<dbReference type="STRING" id="936435.F8Q9E3"/>
<dbReference type="AlphaFoldDB" id="F8Q9E3"/>
<dbReference type="SUPFAM" id="SSF57716">
    <property type="entry name" value="Glucocorticoid receptor-like (DNA-binding domain)"/>
    <property type="match status" value="1"/>
</dbReference>
<dbReference type="InterPro" id="IPR000679">
    <property type="entry name" value="Znf_GATA"/>
</dbReference>
<dbReference type="GO" id="GO:0008270">
    <property type="term" value="F:zinc ion binding"/>
    <property type="evidence" value="ECO:0007669"/>
    <property type="project" value="UniProtKB-KW"/>
</dbReference>
<dbReference type="CDD" id="cd00202">
    <property type="entry name" value="ZnF_GATA"/>
    <property type="match status" value="1"/>
</dbReference>
<sequence>MPPVVMESPAINMHHPALSSISRIQQFSPSTASDHTRHDQALLTSPSLQHSDTLQQQLNARSGCANCDSVNTPLWKRDFDGKSICNACGEYAFHLISFSNLLACVAIYSTRTRVSAWSGRGS</sequence>
<protein>
    <recommendedName>
        <fullName evidence="2">GATA-type domain-containing protein</fullName>
    </recommendedName>
</protein>
<dbReference type="GO" id="GO:0006355">
    <property type="term" value="P:regulation of DNA-templated transcription"/>
    <property type="evidence" value="ECO:0007669"/>
    <property type="project" value="InterPro"/>
</dbReference>
<accession>F8Q9E3</accession>
<dbReference type="SMART" id="SM00401">
    <property type="entry name" value="ZnF_GATA"/>
    <property type="match status" value="1"/>
</dbReference>
<evidence type="ECO:0000256" key="1">
    <source>
        <dbReference type="PROSITE-ProRule" id="PRU00094"/>
    </source>
</evidence>
<keyword evidence="1" id="KW-0862">Zinc</keyword>
<keyword evidence="4" id="KW-1185">Reference proteome</keyword>
<dbReference type="HOGENOM" id="CLU_167716_0_0_1"/>